<dbReference type="CDD" id="cd00257">
    <property type="entry name" value="beta-trefoil_FSCN-like"/>
    <property type="match status" value="2"/>
</dbReference>
<organism evidence="3 4">
    <name type="scientific">Symbiodinium natans</name>
    <dbReference type="NCBI Taxonomy" id="878477"/>
    <lineage>
        <taxon>Eukaryota</taxon>
        <taxon>Sar</taxon>
        <taxon>Alveolata</taxon>
        <taxon>Dinophyceae</taxon>
        <taxon>Suessiales</taxon>
        <taxon>Symbiodiniaceae</taxon>
        <taxon>Symbiodinium</taxon>
    </lineage>
</organism>
<evidence type="ECO:0000313" key="3">
    <source>
        <dbReference type="EMBL" id="CAE7214435.1"/>
    </source>
</evidence>
<comment type="caution">
    <text evidence="3">The sequence shown here is derived from an EMBL/GenBank/DDBJ whole genome shotgun (WGS) entry which is preliminary data.</text>
</comment>
<keyword evidence="2" id="KW-0732">Signal</keyword>
<evidence type="ECO:0000256" key="2">
    <source>
        <dbReference type="SAM" id="SignalP"/>
    </source>
</evidence>
<protein>
    <submittedName>
        <fullName evidence="3">Uncharacterized protein</fullName>
    </submittedName>
</protein>
<dbReference type="AlphaFoldDB" id="A0A812JSI0"/>
<sequence>MVRVAGPLSLVAILLHVRASIGSESACDDATGCMASRAHSLLAVKAELHSVPMDITEGAGNGTNGTKSTNSSGLEDLLLKNAQHGFQEAAGFPDLENNTNNESQGRHGFGGLGANLEFMMIKLAQLETLVELQQVEIHKLNEWKSSHMAGEHNTPQPGPALNQKDTHEAEVVLKRVLQKHNHQRLHREFVVPSSPATPKREIKTKTEAMLQRAKSTRAKKSTSNSRSLDHSVSSKILDEIEDVVTDGTGMIGDELGDAYEAAEDQIAFVANTAIDSVEMAVDILSRGFDDWTSGCETRWPDFGVDSDGLNLDWGRQRCWVRLMGQTCDLFDFNYGTINVAWPGELLSIAQAAYAQMKPVLDIGLELMGCPTLDEPIEVVKCLGFKIIGLIPPFNFLARTSEMMTEFIEVFGVVAATVVKQVLDDGQSLVQQAAVSKFPQAGAPPVIHHAGKNLMIKTHAQHPRGKQPRSKLERADRAQSLMQRGDGEGESAGKGAISFEVHDQDGNYATKLITQFNGKETDTSSCLAFAPKNKHGSDNQATREDWQVDNEDDFIQLEPWAVPCDNSWMKDHWNKWQGYSFYTWEMAIEKCVTVSYSLSVQPVMAFVGGLEFDLMPAPLASLDTTVCWPDKQPGGVDLSVLRSEIRTAGFLLFSRTLRLTKRFGDGTDFESGNTFGAHETWRNPIGIARGEHGVEDDRTLEPMSRTNLLQANESKGAQRSRTSRTTLGWQEETEDLFLASVEYGPHMAINQSSEFRGKAAAQKLEQTGMGSMRNMSNLQTGEKLENSPTETEAFELFSFKNPGMINFVVRGLLEQNNLELGMKIDFGPHFSSPEKRTRLINIVDQFNIVLTALPFVSFESKQRALSYLNGFLDNDLAGVVPPHVLLQPGSMIALHCTVHNRFLRMRSDGNMDGGGNRDFAAGIEANWEWERFTVVDAGNGQIALHSPRWNRFVMMGGNQVVEASAHKASIELPEEWTSERFTVVNAGDGQIALHNSQRNRFLRMSDGGHVDASSSKDADALPDSWTHERFRVLPVKSYLTVGSVVALHSVRWNRFLRMTDSHEIDRGDERAYDALPDNYHWERFTVVDAGNGQIGLFSGLHQRYVKMEDQQLMTASGLGGYEKFAVVPAGNGEIALHSTRWNRFVRMTGDGADGSSTLAADALPGDWNWERFRVLEVVPNPNAWSFQTR</sequence>
<feature type="compositionally biased region" description="Basic residues" evidence="1">
    <location>
        <begin position="458"/>
        <end position="468"/>
    </location>
</feature>
<proteinExistence type="predicted"/>
<feature type="region of interest" description="Disordered" evidence="1">
    <location>
        <begin position="458"/>
        <end position="492"/>
    </location>
</feature>
<feature type="region of interest" description="Disordered" evidence="1">
    <location>
        <begin position="210"/>
        <end position="230"/>
    </location>
</feature>
<name>A0A812JSI0_9DINO</name>
<dbReference type="OrthoDB" id="413639at2759"/>
<evidence type="ECO:0000313" key="4">
    <source>
        <dbReference type="Proteomes" id="UP000604046"/>
    </source>
</evidence>
<dbReference type="SUPFAM" id="SSF50405">
    <property type="entry name" value="Actin-crosslinking proteins"/>
    <property type="match status" value="1"/>
</dbReference>
<dbReference type="InterPro" id="IPR008999">
    <property type="entry name" value="Actin-crosslinking"/>
</dbReference>
<evidence type="ECO:0000256" key="1">
    <source>
        <dbReference type="SAM" id="MobiDB-lite"/>
    </source>
</evidence>
<gene>
    <name evidence="3" type="ORF">SNAT2548_LOCUS7441</name>
</gene>
<feature type="compositionally biased region" description="Polar residues" evidence="1">
    <location>
        <begin position="221"/>
        <end position="230"/>
    </location>
</feature>
<dbReference type="Proteomes" id="UP000604046">
    <property type="component" value="Unassembled WGS sequence"/>
</dbReference>
<dbReference type="Gene3D" id="2.80.10.50">
    <property type="match status" value="3"/>
</dbReference>
<keyword evidence="4" id="KW-1185">Reference proteome</keyword>
<reference evidence="3" key="1">
    <citation type="submission" date="2021-02" db="EMBL/GenBank/DDBJ databases">
        <authorList>
            <person name="Dougan E. K."/>
            <person name="Rhodes N."/>
            <person name="Thang M."/>
            <person name="Chan C."/>
        </authorList>
    </citation>
    <scope>NUCLEOTIDE SEQUENCE</scope>
</reference>
<feature type="chain" id="PRO_5032405724" evidence="2">
    <location>
        <begin position="23"/>
        <end position="1188"/>
    </location>
</feature>
<dbReference type="EMBL" id="CAJNDS010000518">
    <property type="protein sequence ID" value="CAE7214435.1"/>
    <property type="molecule type" value="Genomic_DNA"/>
</dbReference>
<accession>A0A812JSI0</accession>
<feature type="signal peptide" evidence="2">
    <location>
        <begin position="1"/>
        <end position="22"/>
    </location>
</feature>